<dbReference type="Proteomes" id="UP000095131">
    <property type="component" value="Unassembled WGS sequence"/>
</dbReference>
<organism evidence="2 3">
    <name type="scientific">Vibrio scophthalmi</name>
    <dbReference type="NCBI Taxonomy" id="45658"/>
    <lineage>
        <taxon>Bacteria</taxon>
        <taxon>Pseudomonadati</taxon>
        <taxon>Pseudomonadota</taxon>
        <taxon>Gammaproteobacteria</taxon>
        <taxon>Vibrionales</taxon>
        <taxon>Vibrionaceae</taxon>
        <taxon>Vibrio</taxon>
    </lineage>
</organism>
<dbReference type="EMBL" id="MDCJ01000002">
    <property type="protein sequence ID" value="ODS10341.1"/>
    <property type="molecule type" value="Genomic_DNA"/>
</dbReference>
<protein>
    <recommendedName>
        <fullName evidence="4">Phage tail collar domain-containing protein</fullName>
    </recommendedName>
</protein>
<dbReference type="RefSeq" id="WP_069446041.1">
    <property type="nucleotide sequence ID" value="NZ_MDCJ01000002.1"/>
</dbReference>
<sequence>MSQIIPPPFKVEFPEQIALSDRIDGERTNVAASEKAVGALNQKVNSLEGYQSGDIKIHNGTIATIPSGWVLCDGANGTPPMVDRAIVGAGGQYQPKQVFGSDVRGTESRTLSAGQMPSHGHRQSGDDRGGRGSNRVILHTNGARKAYRTHAAGGNQPHNHGNIDVRQKSIALIWIMKL</sequence>
<accession>A0A1E3WKN7</accession>
<gene>
    <name evidence="2" type="ORF">VSF3289_00596</name>
</gene>
<evidence type="ECO:0000256" key="1">
    <source>
        <dbReference type="SAM" id="MobiDB-lite"/>
    </source>
</evidence>
<evidence type="ECO:0000313" key="3">
    <source>
        <dbReference type="Proteomes" id="UP000095131"/>
    </source>
</evidence>
<feature type="region of interest" description="Disordered" evidence="1">
    <location>
        <begin position="104"/>
        <end position="135"/>
    </location>
</feature>
<dbReference type="AlphaFoldDB" id="A0A1E3WKN7"/>
<evidence type="ECO:0008006" key="4">
    <source>
        <dbReference type="Google" id="ProtNLM"/>
    </source>
</evidence>
<dbReference type="OrthoDB" id="6174642at2"/>
<reference evidence="2 3" key="1">
    <citation type="submission" date="2016-08" db="EMBL/GenBank/DDBJ databases">
        <title>Genome sequencing of Vibrio scophthalmi strain FP3289, an isolated from Paralichthys olivaceus.</title>
        <authorList>
            <person name="Han H.-J."/>
        </authorList>
    </citation>
    <scope>NUCLEOTIDE SEQUENCE [LARGE SCALE GENOMIC DNA]</scope>
    <source>
        <strain evidence="2 3">FP3289</strain>
    </source>
</reference>
<dbReference type="CDD" id="cd22641">
    <property type="entry name" value="C24-like"/>
    <property type="match status" value="1"/>
</dbReference>
<dbReference type="SUPFAM" id="SSF88874">
    <property type="entry name" value="Receptor-binding domain of short tail fibre protein gp12"/>
    <property type="match status" value="1"/>
</dbReference>
<comment type="caution">
    <text evidence="2">The sequence shown here is derived from an EMBL/GenBank/DDBJ whole genome shotgun (WGS) entry which is preliminary data.</text>
</comment>
<name>A0A1E3WKN7_9VIBR</name>
<evidence type="ECO:0000313" key="2">
    <source>
        <dbReference type="EMBL" id="ODS10341.1"/>
    </source>
</evidence>
<proteinExistence type="predicted"/>